<sequence>MSKLLQIAFITTLITFLFSGCASKVPPKNFALHKDTVQGIKQKDINVQVSNVKLTGDALNNKYGLIALIDEEEIKTHLLTNINKFYNNNPINSKIYKIDVDMNFDNKKFAGDLEVGIDGIYKIYRENQLIKTIDVSSNYIAEFELTFKDVMLGGFTNQTNQDFKYDSLEKTGYAEDDTVSLSAKHANVRLALAYAGAIRLNFAKFLQKFNDLVNSENQTLVLNK</sequence>
<dbReference type="RefSeq" id="WP_301342423.1">
    <property type="nucleotide sequence ID" value="NZ_JAQJJC010000001.1"/>
</dbReference>
<reference evidence="1" key="1">
    <citation type="journal article" date="2023" name="Microorganisms">
        <title>Genomic Characterization of Arcobacter butzleri Strains Isolated from Various Sources in Lithuania.</title>
        <authorList>
            <person name="Uljanovas D."/>
            <person name="Golz G."/>
            <person name="Fleischmann S."/>
            <person name="Kudirkiene E."/>
            <person name="Kasetiene N."/>
            <person name="Grineviciene A."/>
            <person name="Tamuleviciene E."/>
            <person name="Aksomaitiene J."/>
            <person name="Alter T."/>
            <person name="Malakauskas M."/>
        </authorList>
    </citation>
    <scope>NUCLEOTIDE SEQUENCE</scope>
    <source>
        <strain evidence="1">W48</strain>
    </source>
</reference>
<proteinExistence type="predicted"/>
<evidence type="ECO:0000313" key="1">
    <source>
        <dbReference type="EMBL" id="MDN5113359.1"/>
    </source>
</evidence>
<evidence type="ECO:0008006" key="3">
    <source>
        <dbReference type="Google" id="ProtNLM"/>
    </source>
</evidence>
<dbReference type="PROSITE" id="PS51257">
    <property type="entry name" value="PROKAR_LIPOPROTEIN"/>
    <property type="match status" value="1"/>
</dbReference>
<dbReference type="EMBL" id="JAQJJC010000001">
    <property type="protein sequence ID" value="MDN5113359.1"/>
    <property type="molecule type" value="Genomic_DNA"/>
</dbReference>
<name>A0AAW7Q2P0_9BACT</name>
<reference evidence="1" key="2">
    <citation type="submission" date="2023-01" db="EMBL/GenBank/DDBJ databases">
        <authorList>
            <person name="Uljanovas D."/>
        </authorList>
    </citation>
    <scope>NUCLEOTIDE SEQUENCE</scope>
    <source>
        <strain evidence="1">W48</strain>
    </source>
</reference>
<accession>A0AAW7Q2P0</accession>
<evidence type="ECO:0000313" key="2">
    <source>
        <dbReference type="Proteomes" id="UP001170713"/>
    </source>
</evidence>
<dbReference type="AlphaFoldDB" id="A0AAW7Q2P0"/>
<comment type="caution">
    <text evidence="1">The sequence shown here is derived from an EMBL/GenBank/DDBJ whole genome shotgun (WGS) entry which is preliminary data.</text>
</comment>
<dbReference type="Proteomes" id="UP001170713">
    <property type="component" value="Unassembled WGS sequence"/>
</dbReference>
<gene>
    <name evidence="1" type="ORF">PJV88_01755</name>
</gene>
<organism evidence="1 2">
    <name type="scientific">Aliarcobacter butzleri</name>
    <dbReference type="NCBI Taxonomy" id="28197"/>
    <lineage>
        <taxon>Bacteria</taxon>
        <taxon>Pseudomonadati</taxon>
        <taxon>Campylobacterota</taxon>
        <taxon>Epsilonproteobacteria</taxon>
        <taxon>Campylobacterales</taxon>
        <taxon>Arcobacteraceae</taxon>
        <taxon>Aliarcobacter</taxon>
    </lineage>
</organism>
<protein>
    <recommendedName>
        <fullName evidence="3">Lipoprotein</fullName>
    </recommendedName>
</protein>